<evidence type="ECO:0000256" key="1">
    <source>
        <dbReference type="ARBA" id="ARBA00004308"/>
    </source>
</evidence>
<dbReference type="Proteomes" id="UP001345963">
    <property type="component" value="Unassembled WGS sequence"/>
</dbReference>
<evidence type="ECO:0000256" key="8">
    <source>
        <dbReference type="SAM" id="MobiDB-lite"/>
    </source>
</evidence>
<proteinExistence type="predicted"/>
<dbReference type="Pfam" id="PF21875">
    <property type="entry name" value="CAPN13-like_C_EFh"/>
    <property type="match status" value="1"/>
</dbReference>
<comment type="subcellular location">
    <subcellularLocation>
        <location evidence="2">Cytoplasm</location>
    </subcellularLocation>
    <subcellularLocation>
        <location evidence="1">Endomembrane system</location>
    </subcellularLocation>
</comment>
<name>A0ABU7ARQ9_9TELE</name>
<organism evidence="10 11">
    <name type="scientific">Ataeniobius toweri</name>
    <dbReference type="NCBI Taxonomy" id="208326"/>
    <lineage>
        <taxon>Eukaryota</taxon>
        <taxon>Metazoa</taxon>
        <taxon>Chordata</taxon>
        <taxon>Craniata</taxon>
        <taxon>Vertebrata</taxon>
        <taxon>Euteleostomi</taxon>
        <taxon>Actinopterygii</taxon>
        <taxon>Neopterygii</taxon>
        <taxon>Teleostei</taxon>
        <taxon>Neoteleostei</taxon>
        <taxon>Acanthomorphata</taxon>
        <taxon>Ovalentaria</taxon>
        <taxon>Atherinomorphae</taxon>
        <taxon>Cyprinodontiformes</taxon>
        <taxon>Goodeidae</taxon>
        <taxon>Ataeniobius</taxon>
    </lineage>
</organism>
<feature type="non-terminal residue" evidence="10">
    <location>
        <position position="1"/>
    </location>
</feature>
<accession>A0ABU7ARQ9</accession>
<keyword evidence="6" id="KW-0106">Calcium</keyword>
<evidence type="ECO:0000259" key="9">
    <source>
        <dbReference type="Pfam" id="PF21875"/>
    </source>
</evidence>
<evidence type="ECO:0000256" key="7">
    <source>
        <dbReference type="ARBA" id="ARBA00023136"/>
    </source>
</evidence>
<feature type="domain" description="Calpain-3/13-like C-terminal EF-hand" evidence="9">
    <location>
        <begin position="20"/>
        <end position="67"/>
    </location>
</feature>
<dbReference type="PANTHER" id="PTHR46735:SF3">
    <property type="entry name" value="CALPAIN SMALL SUBUNIT 1-RELATED"/>
    <property type="match status" value="1"/>
</dbReference>
<dbReference type="Gene3D" id="1.10.238.10">
    <property type="entry name" value="EF-hand"/>
    <property type="match status" value="1"/>
</dbReference>
<gene>
    <name evidence="10" type="ORF">ATANTOWER_028796</name>
</gene>
<evidence type="ECO:0000313" key="11">
    <source>
        <dbReference type="Proteomes" id="UP001345963"/>
    </source>
</evidence>
<evidence type="ECO:0000256" key="2">
    <source>
        <dbReference type="ARBA" id="ARBA00004496"/>
    </source>
</evidence>
<dbReference type="SUPFAM" id="SSF47473">
    <property type="entry name" value="EF-hand"/>
    <property type="match status" value="1"/>
</dbReference>
<keyword evidence="11" id="KW-1185">Reference proteome</keyword>
<reference evidence="10 11" key="1">
    <citation type="submission" date="2021-07" db="EMBL/GenBank/DDBJ databases">
        <authorList>
            <person name="Palmer J.M."/>
        </authorList>
    </citation>
    <scope>NUCLEOTIDE SEQUENCE [LARGE SCALE GENOMIC DNA]</scope>
    <source>
        <strain evidence="10 11">AT_MEX2019</strain>
        <tissue evidence="10">Muscle</tissue>
    </source>
</reference>
<dbReference type="EMBL" id="JAHUTI010026968">
    <property type="protein sequence ID" value="MED6240822.1"/>
    <property type="molecule type" value="Genomic_DNA"/>
</dbReference>
<keyword evidence="3" id="KW-0963">Cytoplasm</keyword>
<comment type="caution">
    <text evidence="10">The sequence shown here is derived from an EMBL/GenBank/DDBJ whole genome shotgun (WGS) entry which is preliminary data.</text>
</comment>
<dbReference type="InterPro" id="IPR011992">
    <property type="entry name" value="EF-hand-dom_pair"/>
</dbReference>
<dbReference type="InterPro" id="IPR054069">
    <property type="entry name" value="CAPN3/13-like_C_EFh"/>
</dbReference>
<evidence type="ECO:0000256" key="4">
    <source>
        <dbReference type="ARBA" id="ARBA00022723"/>
    </source>
</evidence>
<evidence type="ECO:0000256" key="6">
    <source>
        <dbReference type="ARBA" id="ARBA00022837"/>
    </source>
</evidence>
<dbReference type="PANTHER" id="PTHR46735">
    <property type="entry name" value="CALPAIN, SMALL SUBUNIT 1 A-RELATED"/>
    <property type="match status" value="1"/>
</dbReference>
<dbReference type="InterPro" id="IPR018247">
    <property type="entry name" value="EF_Hand_1_Ca_BS"/>
</dbReference>
<evidence type="ECO:0000256" key="3">
    <source>
        <dbReference type="ARBA" id="ARBA00022490"/>
    </source>
</evidence>
<feature type="region of interest" description="Disordered" evidence="8">
    <location>
        <begin position="78"/>
        <end position="104"/>
    </location>
</feature>
<keyword evidence="4" id="KW-0479">Metal-binding</keyword>
<keyword evidence="5" id="KW-0677">Repeat</keyword>
<evidence type="ECO:0000313" key="10">
    <source>
        <dbReference type="EMBL" id="MED6240822.1"/>
    </source>
</evidence>
<dbReference type="PROSITE" id="PS00018">
    <property type="entry name" value="EF_HAND_1"/>
    <property type="match status" value="1"/>
</dbReference>
<keyword evidence="7" id="KW-0472">Membrane</keyword>
<sequence>DIFFQTDVSRTGTLSLTELRNAFVASGMRVSDDMLNLMALRYGASSGHMTLESFISLILRLECMFKIFRRLSDGKTMTLQESEDSPGLQIPSAPAADKTGASQP</sequence>
<evidence type="ECO:0000256" key="5">
    <source>
        <dbReference type="ARBA" id="ARBA00022737"/>
    </source>
</evidence>
<protein>
    <recommendedName>
        <fullName evidence="9">Calpain-3/13-like C-terminal EF-hand domain-containing protein</fullName>
    </recommendedName>
</protein>